<keyword evidence="8" id="KW-0238">DNA-binding</keyword>
<evidence type="ECO:0000256" key="13">
    <source>
        <dbReference type="ARBA" id="ARBA00068528"/>
    </source>
</evidence>
<dbReference type="FunFam" id="3.30.160.60:FF:000152">
    <property type="entry name" value="DNA-binding protein creA"/>
    <property type="match status" value="1"/>
</dbReference>
<feature type="compositionally biased region" description="Polar residues" evidence="15">
    <location>
        <begin position="28"/>
        <end position="40"/>
    </location>
</feature>
<evidence type="ECO:0000256" key="5">
    <source>
        <dbReference type="ARBA" id="ARBA00022771"/>
    </source>
</evidence>
<evidence type="ECO:0000256" key="1">
    <source>
        <dbReference type="ARBA" id="ARBA00004123"/>
    </source>
</evidence>
<keyword evidence="7" id="KW-0805">Transcription regulation</keyword>
<evidence type="ECO:0000256" key="3">
    <source>
        <dbReference type="ARBA" id="ARBA00022723"/>
    </source>
</evidence>
<evidence type="ECO:0000256" key="14">
    <source>
        <dbReference type="PROSITE-ProRule" id="PRU00042"/>
    </source>
</evidence>
<dbReference type="Proteomes" id="UP000669133">
    <property type="component" value="Unassembled WGS sequence"/>
</dbReference>
<feature type="region of interest" description="Disordered" evidence="15">
    <location>
        <begin position="439"/>
        <end position="487"/>
    </location>
</feature>
<feature type="compositionally biased region" description="Low complexity" evidence="15">
    <location>
        <begin position="41"/>
        <end position="70"/>
    </location>
</feature>
<keyword evidence="4" id="KW-0677">Repeat</keyword>
<sequence>MNSTISPQQQQQQPQPSHNQISPHSSSDLLSPQTQQQEQHTPNSATPTAEPTTPDTSNGSTSSSQQSSSSKNKRDGTRPYKCPHCEKAFHRLEHQTRHIRTHTGEKPHVCKFPGCTKKFSRSDELTRHLRIHTNPNSRKNKKNEKVKNDIVFKNTTTGITEAKQQVPQGTSNGSTRGRKKQNADIVATSPPSSPGSSTSNKMDIDSVPPAEQQQSPTEQTLTPTATPNFKSEISVPTGSLSSTTTSNSQESLTMNKNLSSIDILASAATQELASIELSKSFPSLVDHFNDNTQKTHSMEFKFSPPKSSHLNQEIGSKPSFHFNDTGNLTYLSNIASKFSGIPRMTPLEQPQPQPQVQSHTSRKQNISQDSDIDYLKQKLKKSRPNSPKFYQYNKLNSGNHYTMPNSPVLGLSTSTTPLMSASNSFTNLASLAMTSSGNHKSGGITLPHQQPSTPASKTTFSIPKMSPTSTEALPSLKSLNLPIGDYK</sequence>
<evidence type="ECO:0000259" key="16">
    <source>
        <dbReference type="PROSITE" id="PS50157"/>
    </source>
</evidence>
<evidence type="ECO:0000256" key="8">
    <source>
        <dbReference type="ARBA" id="ARBA00023125"/>
    </source>
</evidence>
<accession>A0A8H7ZGG3</accession>
<evidence type="ECO:0000256" key="9">
    <source>
        <dbReference type="ARBA" id="ARBA00023163"/>
    </source>
</evidence>
<feature type="compositionally biased region" description="Basic and acidic residues" evidence="15">
    <location>
        <begin position="72"/>
        <end position="82"/>
    </location>
</feature>
<keyword evidence="3" id="KW-0479">Metal-binding</keyword>
<proteinExistence type="inferred from homology"/>
<dbReference type="GO" id="GO:0005634">
    <property type="term" value="C:nucleus"/>
    <property type="evidence" value="ECO:0007669"/>
    <property type="project" value="UniProtKB-SubCell"/>
</dbReference>
<keyword evidence="6" id="KW-0862">Zinc</keyword>
<keyword evidence="2" id="KW-0678">Repressor</keyword>
<dbReference type="GO" id="GO:0008270">
    <property type="term" value="F:zinc ion binding"/>
    <property type="evidence" value="ECO:0007669"/>
    <property type="project" value="UniProtKB-KW"/>
</dbReference>
<evidence type="ECO:0000256" key="4">
    <source>
        <dbReference type="ARBA" id="ARBA00022737"/>
    </source>
</evidence>
<organism evidence="17 18">
    <name type="scientific">Candida metapsilosis</name>
    <dbReference type="NCBI Taxonomy" id="273372"/>
    <lineage>
        <taxon>Eukaryota</taxon>
        <taxon>Fungi</taxon>
        <taxon>Dikarya</taxon>
        <taxon>Ascomycota</taxon>
        <taxon>Saccharomycotina</taxon>
        <taxon>Pichiomycetes</taxon>
        <taxon>Debaryomycetaceae</taxon>
        <taxon>Candida/Lodderomyces clade</taxon>
        <taxon>Candida</taxon>
    </lineage>
</organism>
<evidence type="ECO:0000313" key="17">
    <source>
        <dbReference type="EMBL" id="KAG5419040.1"/>
    </source>
</evidence>
<dbReference type="InterPro" id="IPR051007">
    <property type="entry name" value="creA/MIG_C2H2-ZnF"/>
</dbReference>
<dbReference type="AlphaFoldDB" id="A0A8H7ZGG3"/>
<comment type="subcellular location">
    <subcellularLocation>
        <location evidence="1">Nucleus</location>
    </subcellularLocation>
</comment>
<evidence type="ECO:0000256" key="7">
    <source>
        <dbReference type="ARBA" id="ARBA00023015"/>
    </source>
</evidence>
<feature type="domain" description="C2H2-type" evidence="16">
    <location>
        <begin position="108"/>
        <end position="137"/>
    </location>
</feature>
<gene>
    <name evidence="17" type="ORF">I9W82_002807</name>
</gene>
<feature type="region of interest" description="Disordered" evidence="15">
    <location>
        <begin position="341"/>
        <end position="371"/>
    </location>
</feature>
<evidence type="ECO:0000256" key="11">
    <source>
        <dbReference type="ARBA" id="ARBA00038023"/>
    </source>
</evidence>
<comment type="function">
    <text evidence="12">Involved in glucose repression of glucose metabolism genes.</text>
</comment>
<name>A0A8H7ZGG3_9ASCO</name>
<dbReference type="FunFam" id="3.30.160.60:FF:000089">
    <property type="entry name" value="DNA-binding protein creA"/>
    <property type="match status" value="1"/>
</dbReference>
<feature type="compositionally biased region" description="Polar residues" evidence="15">
    <location>
        <begin position="153"/>
        <end position="175"/>
    </location>
</feature>
<dbReference type="SUPFAM" id="SSF57667">
    <property type="entry name" value="beta-beta-alpha zinc fingers"/>
    <property type="match status" value="1"/>
</dbReference>
<dbReference type="GO" id="GO:0000978">
    <property type="term" value="F:RNA polymerase II cis-regulatory region sequence-specific DNA binding"/>
    <property type="evidence" value="ECO:0007669"/>
    <property type="project" value="TreeGrafter"/>
</dbReference>
<evidence type="ECO:0000256" key="6">
    <source>
        <dbReference type="ARBA" id="ARBA00022833"/>
    </source>
</evidence>
<dbReference type="PROSITE" id="PS50157">
    <property type="entry name" value="ZINC_FINGER_C2H2_2"/>
    <property type="match status" value="2"/>
</dbReference>
<dbReference type="RefSeq" id="XP_067548156.1">
    <property type="nucleotide sequence ID" value="XM_067691703.1"/>
</dbReference>
<feature type="domain" description="C2H2-type" evidence="16">
    <location>
        <begin position="80"/>
        <end position="107"/>
    </location>
</feature>
<dbReference type="InterPro" id="IPR036236">
    <property type="entry name" value="Znf_C2H2_sf"/>
</dbReference>
<feature type="compositionally biased region" description="Low complexity" evidence="15">
    <location>
        <begin position="234"/>
        <end position="248"/>
    </location>
</feature>
<dbReference type="PROSITE" id="PS00028">
    <property type="entry name" value="ZINC_FINGER_C2H2_1"/>
    <property type="match status" value="2"/>
</dbReference>
<dbReference type="GO" id="GO:0000433">
    <property type="term" value="P:carbon catabolite repression of transcription from RNA polymerase II promoter by glucose"/>
    <property type="evidence" value="ECO:0007669"/>
    <property type="project" value="TreeGrafter"/>
</dbReference>
<dbReference type="GO" id="GO:0005737">
    <property type="term" value="C:cytoplasm"/>
    <property type="evidence" value="ECO:0007669"/>
    <property type="project" value="TreeGrafter"/>
</dbReference>
<evidence type="ECO:0000256" key="15">
    <source>
        <dbReference type="SAM" id="MobiDB-lite"/>
    </source>
</evidence>
<keyword evidence="5 14" id="KW-0863">Zinc-finger</keyword>
<evidence type="ECO:0000313" key="18">
    <source>
        <dbReference type="Proteomes" id="UP000669133"/>
    </source>
</evidence>
<feature type="compositionally biased region" description="Low complexity" evidence="15">
    <location>
        <begin position="1"/>
        <end position="27"/>
    </location>
</feature>
<keyword evidence="10" id="KW-0539">Nucleus</keyword>
<protein>
    <recommendedName>
        <fullName evidence="13">Regulatory protein MIG1</fullName>
    </recommendedName>
</protein>
<dbReference type="EMBL" id="JAEOAQ010000003">
    <property type="protein sequence ID" value="KAG5419040.1"/>
    <property type="molecule type" value="Genomic_DNA"/>
</dbReference>
<feature type="compositionally biased region" description="Low complexity" evidence="15">
    <location>
        <begin position="188"/>
        <end position="199"/>
    </location>
</feature>
<feature type="region of interest" description="Disordered" evidence="15">
    <location>
        <begin position="1"/>
        <end position="82"/>
    </location>
</feature>
<evidence type="ECO:0000256" key="12">
    <source>
        <dbReference type="ARBA" id="ARBA00056233"/>
    </source>
</evidence>
<feature type="region of interest" description="Disordered" evidence="15">
    <location>
        <begin position="123"/>
        <end position="248"/>
    </location>
</feature>
<dbReference type="PANTHER" id="PTHR47428">
    <property type="entry name" value="REGULATORY PROTEIN MIG1-RELATED"/>
    <property type="match status" value="1"/>
</dbReference>
<comment type="similarity">
    <text evidence="11">Belongs to the creA/MIG C2H2-type zinc-finger protein family.</text>
</comment>
<keyword evidence="18" id="KW-1185">Reference proteome</keyword>
<dbReference type="Gene3D" id="3.30.160.60">
    <property type="entry name" value="Classic Zinc Finger"/>
    <property type="match status" value="2"/>
</dbReference>
<reference evidence="17 18" key="1">
    <citation type="submission" date="2020-12" db="EMBL/GenBank/DDBJ databases">
        <title>Effect of drift, selection, and recombination on the evolution of hybrid genomes in Candida yeast pathogens.</title>
        <authorList>
            <person name="Mixao V."/>
            <person name="Ksiezopolska E."/>
            <person name="Saus E."/>
            <person name="Boekhout T."/>
            <person name="Gacser A."/>
            <person name="Gabaldon T."/>
        </authorList>
    </citation>
    <scope>NUCLEOTIDE SEQUENCE [LARGE SCALE GENOMIC DNA]</scope>
    <source>
        <strain evidence="17 18">BP57</strain>
    </source>
</reference>
<evidence type="ECO:0000256" key="2">
    <source>
        <dbReference type="ARBA" id="ARBA00022491"/>
    </source>
</evidence>
<dbReference type="GeneID" id="93651436"/>
<dbReference type="Pfam" id="PF00096">
    <property type="entry name" value="zf-C2H2"/>
    <property type="match status" value="2"/>
</dbReference>
<evidence type="ECO:0000256" key="10">
    <source>
        <dbReference type="ARBA" id="ARBA00023242"/>
    </source>
</evidence>
<dbReference type="PANTHER" id="PTHR47428:SF2">
    <property type="entry name" value="ZINC FINGER PROTEIN RSV1"/>
    <property type="match status" value="1"/>
</dbReference>
<dbReference type="InterPro" id="IPR013087">
    <property type="entry name" value="Znf_C2H2_type"/>
</dbReference>
<feature type="compositionally biased region" description="Polar residues" evidence="15">
    <location>
        <begin position="211"/>
        <end position="231"/>
    </location>
</feature>
<feature type="compositionally biased region" description="Polar residues" evidence="15">
    <location>
        <begin position="447"/>
        <end position="472"/>
    </location>
</feature>
<keyword evidence="9" id="KW-0804">Transcription</keyword>
<comment type="caution">
    <text evidence="17">The sequence shown here is derived from an EMBL/GenBank/DDBJ whole genome shotgun (WGS) entry which is preliminary data.</text>
</comment>
<dbReference type="SMART" id="SM00355">
    <property type="entry name" value="ZnF_C2H2"/>
    <property type="match status" value="2"/>
</dbReference>
<dbReference type="OrthoDB" id="654211at2759"/>